<dbReference type="InterPro" id="IPR023013">
    <property type="entry name" value="AGPR_AS"/>
</dbReference>
<dbReference type="PANTHER" id="PTHR32338">
    <property type="entry name" value="N-ACETYL-GAMMA-GLUTAMYL-PHOSPHATE REDUCTASE, CHLOROPLASTIC-RELATED-RELATED"/>
    <property type="match status" value="1"/>
</dbReference>
<dbReference type="GO" id="GO:0051287">
    <property type="term" value="F:NAD binding"/>
    <property type="evidence" value="ECO:0007669"/>
    <property type="project" value="InterPro"/>
</dbReference>
<dbReference type="PANTHER" id="PTHR32338:SF10">
    <property type="entry name" value="N-ACETYL-GAMMA-GLUTAMYL-PHOSPHATE REDUCTASE, CHLOROPLASTIC-RELATED"/>
    <property type="match status" value="1"/>
</dbReference>
<organism evidence="10 11">
    <name type="scientific">candidate division KSB3 bacterium</name>
    <dbReference type="NCBI Taxonomy" id="2044937"/>
    <lineage>
        <taxon>Bacteria</taxon>
        <taxon>candidate division KSB3</taxon>
    </lineage>
</organism>
<keyword evidence="2 7" id="KW-0055">Arginine biosynthesis</keyword>
<dbReference type="SUPFAM" id="SSF55347">
    <property type="entry name" value="Glyceraldehyde-3-phosphate dehydrogenase-like, C-terminal domain"/>
    <property type="match status" value="1"/>
</dbReference>
<dbReference type="InterPro" id="IPR000534">
    <property type="entry name" value="Semialdehyde_DH_NAD-bd"/>
</dbReference>
<dbReference type="AlphaFoldDB" id="A0A9D5JWP2"/>
<dbReference type="Gene3D" id="3.30.360.10">
    <property type="entry name" value="Dihydrodipicolinate Reductase, domain 2"/>
    <property type="match status" value="1"/>
</dbReference>
<dbReference type="InterPro" id="IPR058924">
    <property type="entry name" value="AGPR_dimerisation_dom"/>
</dbReference>
<dbReference type="SMART" id="SM00859">
    <property type="entry name" value="Semialdhyde_dh"/>
    <property type="match status" value="1"/>
</dbReference>
<comment type="function">
    <text evidence="7">Catalyzes the NADPH-dependent reduction of N-acetyl-5-glutamyl phosphate to yield N-acetyl-L-glutamate 5-semialdehyde.</text>
</comment>
<reference evidence="10" key="1">
    <citation type="submission" date="2019-11" db="EMBL/GenBank/DDBJ databases">
        <title>Microbial mats filling the niche in hypersaline microbial mats.</title>
        <authorList>
            <person name="Wong H.L."/>
            <person name="Macleod F.I."/>
            <person name="White R.A. III"/>
            <person name="Burns B.P."/>
        </authorList>
    </citation>
    <scope>NUCLEOTIDE SEQUENCE</scope>
    <source>
        <strain evidence="10">Rbin_158</strain>
    </source>
</reference>
<dbReference type="Gene3D" id="3.40.50.720">
    <property type="entry name" value="NAD(P)-binding Rossmann-like Domain"/>
    <property type="match status" value="1"/>
</dbReference>
<proteinExistence type="inferred from homology"/>
<evidence type="ECO:0000256" key="1">
    <source>
        <dbReference type="ARBA" id="ARBA00004862"/>
    </source>
</evidence>
<comment type="catalytic activity">
    <reaction evidence="6 7">
        <text>N-acetyl-L-glutamate 5-semialdehyde + phosphate + NADP(+) = N-acetyl-L-glutamyl 5-phosphate + NADPH + H(+)</text>
        <dbReference type="Rhea" id="RHEA:21588"/>
        <dbReference type="ChEBI" id="CHEBI:15378"/>
        <dbReference type="ChEBI" id="CHEBI:29123"/>
        <dbReference type="ChEBI" id="CHEBI:43474"/>
        <dbReference type="ChEBI" id="CHEBI:57783"/>
        <dbReference type="ChEBI" id="CHEBI:57936"/>
        <dbReference type="ChEBI" id="CHEBI:58349"/>
        <dbReference type="EC" id="1.2.1.38"/>
    </reaction>
</comment>
<dbReference type="Pfam" id="PF22698">
    <property type="entry name" value="Semialdhyde_dhC_1"/>
    <property type="match status" value="1"/>
</dbReference>
<dbReference type="EMBL" id="WJJP01000449">
    <property type="protein sequence ID" value="MBD3325674.1"/>
    <property type="molecule type" value="Genomic_DNA"/>
</dbReference>
<evidence type="ECO:0000313" key="10">
    <source>
        <dbReference type="EMBL" id="MBD3325674.1"/>
    </source>
</evidence>
<evidence type="ECO:0000256" key="5">
    <source>
        <dbReference type="ARBA" id="ARBA00023002"/>
    </source>
</evidence>
<dbReference type="CDD" id="cd23934">
    <property type="entry name" value="AGPR_1_C"/>
    <property type="match status" value="1"/>
</dbReference>
<dbReference type="NCBIfam" id="TIGR01850">
    <property type="entry name" value="argC"/>
    <property type="match status" value="1"/>
</dbReference>
<dbReference type="SUPFAM" id="SSF51735">
    <property type="entry name" value="NAD(P)-binding Rossmann-fold domains"/>
    <property type="match status" value="1"/>
</dbReference>
<dbReference type="GO" id="GO:0006526">
    <property type="term" value="P:L-arginine biosynthetic process"/>
    <property type="evidence" value="ECO:0007669"/>
    <property type="project" value="UniProtKB-UniRule"/>
</dbReference>
<evidence type="ECO:0000256" key="2">
    <source>
        <dbReference type="ARBA" id="ARBA00022571"/>
    </source>
</evidence>
<dbReference type="InterPro" id="IPR036291">
    <property type="entry name" value="NAD(P)-bd_dom_sf"/>
</dbReference>
<feature type="domain" description="Semialdehyde dehydrogenase NAD-binding" evidence="9">
    <location>
        <begin position="10"/>
        <end position="148"/>
    </location>
</feature>
<keyword evidence="3 7" id="KW-0028">Amino-acid biosynthesis</keyword>
<name>A0A9D5JWP2_9BACT</name>
<dbReference type="GO" id="GO:0003942">
    <property type="term" value="F:N-acetyl-gamma-glutamyl-phosphate reductase activity"/>
    <property type="evidence" value="ECO:0007669"/>
    <property type="project" value="UniProtKB-UniRule"/>
</dbReference>
<evidence type="ECO:0000256" key="8">
    <source>
        <dbReference type="PROSITE-ProRule" id="PRU10010"/>
    </source>
</evidence>
<evidence type="ECO:0000259" key="9">
    <source>
        <dbReference type="SMART" id="SM00859"/>
    </source>
</evidence>
<dbReference type="FunFam" id="3.30.360.10:FF:000014">
    <property type="entry name" value="N-acetyl-gamma-glutamyl-phosphate reductase"/>
    <property type="match status" value="1"/>
</dbReference>
<comment type="pathway">
    <text evidence="1 7">Amino-acid biosynthesis; L-arginine biosynthesis; N(2)-acetyl-L-ornithine from L-glutamate: step 3/4.</text>
</comment>
<dbReference type="EC" id="1.2.1.38" evidence="7"/>
<evidence type="ECO:0000256" key="3">
    <source>
        <dbReference type="ARBA" id="ARBA00022605"/>
    </source>
</evidence>
<keyword evidence="7" id="KW-0963">Cytoplasm</keyword>
<dbReference type="PROSITE" id="PS01224">
    <property type="entry name" value="ARGC"/>
    <property type="match status" value="1"/>
</dbReference>
<dbReference type="CDD" id="cd17895">
    <property type="entry name" value="AGPR_1_N"/>
    <property type="match status" value="1"/>
</dbReference>
<dbReference type="Proteomes" id="UP000649604">
    <property type="component" value="Unassembled WGS sequence"/>
</dbReference>
<comment type="subcellular location">
    <subcellularLocation>
        <location evidence="7">Cytoplasm</location>
    </subcellularLocation>
</comment>
<accession>A0A9D5JWP2</accession>
<sequence length="344" mass="37779">MPHHTPKKLRTAIIGASGYSGVELVKLLLDHPQVELTHVIGATTAGQRLDHLYPAFRTRTALEIEPYQFEAVKDMDVVFLALPHGEAMQRVPELAEAGIRVIDLSGDFRFKSAALYERWYKLPHTAPSYLAQAVYGLPELFRESIRDCRLLANPGCYPTGAILALAPILTQPYVALDSIAITALSGTSGAGKKAKVDLLFSEVNESVKAYRVGHHQHTPEIKAIVEHVAGRELNLAFVPHLLPITRGIYTTICLPLTQPVSLDAVVQTYQEFYRQAPFVRILADRPPEIKFVTGLNYCDIGIAIDATTRFVMITSAIDNLVKGAAGQAVQNMNLMAGFPEQEGL</sequence>
<keyword evidence="4 7" id="KW-0521">NADP</keyword>
<dbReference type="HAMAP" id="MF_00150">
    <property type="entry name" value="ArgC_type1"/>
    <property type="match status" value="1"/>
</dbReference>
<comment type="similarity">
    <text evidence="7">Belongs to the NAGSA dehydrogenase family. Type 1 subfamily.</text>
</comment>
<dbReference type="GO" id="GO:0070401">
    <property type="term" value="F:NADP+ binding"/>
    <property type="evidence" value="ECO:0007669"/>
    <property type="project" value="InterPro"/>
</dbReference>
<evidence type="ECO:0000313" key="11">
    <source>
        <dbReference type="Proteomes" id="UP000649604"/>
    </source>
</evidence>
<dbReference type="Pfam" id="PF01118">
    <property type="entry name" value="Semialdhyde_dh"/>
    <property type="match status" value="1"/>
</dbReference>
<dbReference type="InterPro" id="IPR000706">
    <property type="entry name" value="AGPR_type-1"/>
</dbReference>
<evidence type="ECO:0000256" key="7">
    <source>
        <dbReference type="HAMAP-Rule" id="MF_00150"/>
    </source>
</evidence>
<protein>
    <recommendedName>
        <fullName evidence="7">N-acetyl-gamma-glutamyl-phosphate reductase</fullName>
        <shortName evidence="7">AGPR</shortName>
        <ecNumber evidence="7">1.2.1.38</ecNumber>
    </recommendedName>
    <alternativeName>
        <fullName evidence="7">N-acetyl-glutamate semialdehyde dehydrogenase</fullName>
        <shortName evidence="7">NAGSA dehydrogenase</shortName>
    </alternativeName>
</protein>
<dbReference type="InterPro" id="IPR050085">
    <property type="entry name" value="AGPR"/>
</dbReference>
<evidence type="ECO:0000256" key="4">
    <source>
        <dbReference type="ARBA" id="ARBA00022857"/>
    </source>
</evidence>
<keyword evidence="5 7" id="KW-0560">Oxidoreductase</keyword>
<dbReference type="GO" id="GO:0005737">
    <property type="term" value="C:cytoplasm"/>
    <property type="evidence" value="ECO:0007669"/>
    <property type="project" value="UniProtKB-SubCell"/>
</dbReference>
<feature type="active site" evidence="7 8">
    <location>
        <position position="156"/>
    </location>
</feature>
<comment type="caution">
    <text evidence="10">The sequence shown here is derived from an EMBL/GenBank/DDBJ whole genome shotgun (WGS) entry which is preliminary data.</text>
</comment>
<evidence type="ECO:0000256" key="6">
    <source>
        <dbReference type="ARBA" id="ARBA00050557"/>
    </source>
</evidence>
<gene>
    <name evidence="7" type="primary">argC</name>
    <name evidence="10" type="ORF">GF339_13900</name>
</gene>